<accession>A0A3A2ZJW9</accession>
<feature type="compositionally biased region" description="Basic and acidic residues" evidence="1">
    <location>
        <begin position="164"/>
        <end position="179"/>
    </location>
</feature>
<evidence type="ECO:0000256" key="1">
    <source>
        <dbReference type="SAM" id="MobiDB-lite"/>
    </source>
</evidence>
<feature type="region of interest" description="Disordered" evidence="1">
    <location>
        <begin position="149"/>
        <end position="183"/>
    </location>
</feature>
<gene>
    <name evidence="2" type="ORF">PHISCL_04191</name>
</gene>
<proteinExistence type="predicted"/>
<dbReference type="AlphaFoldDB" id="A0A3A2ZJW9"/>
<comment type="caution">
    <text evidence="2">The sequence shown here is derived from an EMBL/GenBank/DDBJ whole genome shotgun (WGS) entry which is preliminary data.</text>
</comment>
<feature type="compositionally biased region" description="Polar residues" evidence="1">
    <location>
        <begin position="348"/>
        <end position="361"/>
    </location>
</feature>
<feature type="compositionally biased region" description="Acidic residues" evidence="1">
    <location>
        <begin position="651"/>
        <end position="660"/>
    </location>
</feature>
<sequence>MRLRETIRAPSRFDCEDFYTPGSKRSLRNRIYASPSYIDFNPNLPPAAFPTLDRPRPSEKSNNGALGKENCAPYTKGAEQPDSKGTEPPNGQTGAGRNGGETSVEFADFSLDEIENQMASNGPLNKVYVSNMAIMAAIGEDQSEDLNMEDSDVEEASDAGSVAEEAHDPTDVPKDEPLKHNPRWNDLSHRMHVEIVGNLLEHHSFPAVCRMLGLSTEECEEVEGLFDNRNRQIALENRLLRTMREKQFRALIRIDYTTLKRNKIPYQLVLRRRSRDCSRFLSHRIKDDYQLCQYGDFMTARKFLHMRGIARSYAGDWSNTMVSLRAPEYDSEPDIFEWKEHVQPNPKPTSEGTPAAITTTPCPNPGNGANMKRMLGRLSFINNVGKAVATVNPRDLVKRKGNPFATPKWLIDDQQEFHKRKFEQLQEYNEEHNTPQRSGLVCLRIGTERAAQISNSDASYLNQDNVFYPAFALPRESRLPQFVRPDQIHQPAFVNRPYFPSPSPNRIQVASTPRWPVQRTLGGNWSYNSVEHGPKSHVTPAAIVRQKLEEAKLEAVKGKTVREYCDELNELRRAELEASIQQALLMSNETRTQDDEEALREEAEYQAFFDAVINLEDTPTKDEATKSAQPTPTTVKSTKAPQDQDSSDKEPEADDCDDEMILLPNGETCSQ</sequence>
<feature type="region of interest" description="Disordered" evidence="1">
    <location>
        <begin position="41"/>
        <end position="102"/>
    </location>
</feature>
<protein>
    <submittedName>
        <fullName evidence="2">Uncharacterized protein</fullName>
    </submittedName>
</protein>
<feature type="region of interest" description="Disordered" evidence="1">
    <location>
        <begin position="616"/>
        <end position="671"/>
    </location>
</feature>
<evidence type="ECO:0000313" key="2">
    <source>
        <dbReference type="EMBL" id="RJE23478.1"/>
    </source>
</evidence>
<dbReference type="STRING" id="2070753.A0A3A2ZJW9"/>
<name>A0A3A2ZJW9_9EURO</name>
<dbReference type="Proteomes" id="UP000266188">
    <property type="component" value="Unassembled WGS sequence"/>
</dbReference>
<feature type="compositionally biased region" description="Polar residues" evidence="1">
    <location>
        <begin position="626"/>
        <end position="644"/>
    </location>
</feature>
<keyword evidence="3" id="KW-1185">Reference proteome</keyword>
<dbReference type="OrthoDB" id="5378502at2759"/>
<organism evidence="2 3">
    <name type="scientific">Aspergillus sclerotialis</name>
    <dbReference type="NCBI Taxonomy" id="2070753"/>
    <lineage>
        <taxon>Eukaryota</taxon>
        <taxon>Fungi</taxon>
        <taxon>Dikarya</taxon>
        <taxon>Ascomycota</taxon>
        <taxon>Pezizomycotina</taxon>
        <taxon>Eurotiomycetes</taxon>
        <taxon>Eurotiomycetidae</taxon>
        <taxon>Eurotiales</taxon>
        <taxon>Aspergillaceae</taxon>
        <taxon>Aspergillus</taxon>
        <taxon>Aspergillus subgen. Polypaecilum</taxon>
    </lineage>
</organism>
<dbReference type="EMBL" id="MVGC01000119">
    <property type="protein sequence ID" value="RJE23478.1"/>
    <property type="molecule type" value="Genomic_DNA"/>
</dbReference>
<feature type="region of interest" description="Disordered" evidence="1">
    <location>
        <begin position="341"/>
        <end position="366"/>
    </location>
</feature>
<reference evidence="3" key="1">
    <citation type="submission" date="2017-02" db="EMBL/GenBank/DDBJ databases">
        <authorList>
            <person name="Tafer H."/>
            <person name="Lopandic K."/>
        </authorList>
    </citation>
    <scope>NUCLEOTIDE SEQUENCE [LARGE SCALE GENOMIC DNA]</scope>
    <source>
        <strain evidence="3">CBS 366.77</strain>
    </source>
</reference>
<evidence type="ECO:0000313" key="3">
    <source>
        <dbReference type="Proteomes" id="UP000266188"/>
    </source>
</evidence>